<comment type="catalytic activity">
    <reaction evidence="1">
        <text>ATP + protein L-histidine = ADP + protein N-phospho-L-histidine.</text>
        <dbReference type="EC" id="2.7.13.3"/>
    </reaction>
</comment>
<dbReference type="InterPro" id="IPR050351">
    <property type="entry name" value="BphY/WalK/GraS-like"/>
</dbReference>
<dbReference type="GO" id="GO:0000155">
    <property type="term" value="F:phosphorelay sensor kinase activity"/>
    <property type="evidence" value="ECO:0007669"/>
    <property type="project" value="InterPro"/>
</dbReference>
<dbReference type="InterPro" id="IPR003661">
    <property type="entry name" value="HisK_dim/P_dom"/>
</dbReference>
<evidence type="ECO:0000256" key="6">
    <source>
        <dbReference type="ARBA" id="ARBA00023012"/>
    </source>
</evidence>
<evidence type="ECO:0000256" key="5">
    <source>
        <dbReference type="ARBA" id="ARBA00022777"/>
    </source>
</evidence>
<dbReference type="EMBL" id="QNQU01000010">
    <property type="protein sequence ID" value="RBQ06767.1"/>
    <property type="molecule type" value="Genomic_DNA"/>
</dbReference>
<feature type="domain" description="Histidine kinase" evidence="7">
    <location>
        <begin position="143"/>
        <end position="355"/>
    </location>
</feature>
<dbReference type="SMART" id="SM00387">
    <property type="entry name" value="HATPase_c"/>
    <property type="match status" value="1"/>
</dbReference>
<evidence type="ECO:0000259" key="7">
    <source>
        <dbReference type="PROSITE" id="PS50109"/>
    </source>
</evidence>
<evidence type="ECO:0000313" key="8">
    <source>
        <dbReference type="EMBL" id="RBQ06767.1"/>
    </source>
</evidence>
<dbReference type="AlphaFoldDB" id="A0A366KYR1"/>
<proteinExistence type="predicted"/>
<dbReference type="GO" id="GO:0005886">
    <property type="term" value="C:plasma membrane"/>
    <property type="evidence" value="ECO:0007669"/>
    <property type="project" value="TreeGrafter"/>
</dbReference>
<dbReference type="EC" id="2.7.13.3" evidence="2"/>
<dbReference type="InterPro" id="IPR003594">
    <property type="entry name" value="HATPase_dom"/>
</dbReference>
<dbReference type="RefSeq" id="WP_113949330.1">
    <property type="nucleotide sequence ID" value="NZ_QNQU01000010.1"/>
</dbReference>
<dbReference type="Proteomes" id="UP000252081">
    <property type="component" value="Unassembled WGS sequence"/>
</dbReference>
<dbReference type="PRINTS" id="PR00344">
    <property type="entry name" value="BCTRLSENSOR"/>
</dbReference>
<dbReference type="PROSITE" id="PS50109">
    <property type="entry name" value="HIS_KIN"/>
    <property type="match status" value="1"/>
</dbReference>
<keyword evidence="5" id="KW-0418">Kinase</keyword>
<organism evidence="8 9">
    <name type="scientific">Pedobacter miscanthi</name>
    <dbReference type="NCBI Taxonomy" id="2259170"/>
    <lineage>
        <taxon>Bacteria</taxon>
        <taxon>Pseudomonadati</taxon>
        <taxon>Bacteroidota</taxon>
        <taxon>Sphingobacteriia</taxon>
        <taxon>Sphingobacteriales</taxon>
        <taxon>Sphingobacteriaceae</taxon>
        <taxon>Pedobacter</taxon>
    </lineage>
</organism>
<keyword evidence="4" id="KW-0808">Transferase</keyword>
<keyword evidence="9" id="KW-1185">Reference proteome</keyword>
<evidence type="ECO:0000256" key="1">
    <source>
        <dbReference type="ARBA" id="ARBA00000085"/>
    </source>
</evidence>
<dbReference type="CDD" id="cd00082">
    <property type="entry name" value="HisKA"/>
    <property type="match status" value="1"/>
</dbReference>
<dbReference type="Pfam" id="PF02518">
    <property type="entry name" value="HATPase_c"/>
    <property type="match status" value="1"/>
</dbReference>
<comment type="caution">
    <text evidence="8">The sequence shown here is derived from an EMBL/GenBank/DDBJ whole genome shotgun (WGS) entry which is preliminary data.</text>
</comment>
<dbReference type="PANTHER" id="PTHR45453">
    <property type="entry name" value="PHOSPHATE REGULON SENSOR PROTEIN PHOR"/>
    <property type="match status" value="1"/>
</dbReference>
<keyword evidence="3" id="KW-0597">Phosphoprotein</keyword>
<accession>A0A366KYR1</accession>
<protein>
    <recommendedName>
        <fullName evidence="2">histidine kinase</fullName>
        <ecNumber evidence="2">2.7.13.3</ecNumber>
    </recommendedName>
</protein>
<dbReference type="InterPro" id="IPR036097">
    <property type="entry name" value="HisK_dim/P_sf"/>
</dbReference>
<dbReference type="Gene3D" id="1.10.287.130">
    <property type="match status" value="1"/>
</dbReference>
<evidence type="ECO:0000256" key="2">
    <source>
        <dbReference type="ARBA" id="ARBA00012438"/>
    </source>
</evidence>
<dbReference type="InterPro" id="IPR004358">
    <property type="entry name" value="Sig_transdc_His_kin-like_C"/>
</dbReference>
<dbReference type="InterPro" id="IPR005467">
    <property type="entry name" value="His_kinase_dom"/>
</dbReference>
<evidence type="ECO:0000256" key="3">
    <source>
        <dbReference type="ARBA" id="ARBA00022553"/>
    </source>
</evidence>
<dbReference type="GO" id="GO:0004721">
    <property type="term" value="F:phosphoprotein phosphatase activity"/>
    <property type="evidence" value="ECO:0007669"/>
    <property type="project" value="TreeGrafter"/>
</dbReference>
<evidence type="ECO:0000313" key="9">
    <source>
        <dbReference type="Proteomes" id="UP000252081"/>
    </source>
</evidence>
<dbReference type="Gene3D" id="3.30.565.10">
    <property type="entry name" value="Histidine kinase-like ATPase, C-terminal domain"/>
    <property type="match status" value="1"/>
</dbReference>
<dbReference type="CDD" id="cd00075">
    <property type="entry name" value="HATPase"/>
    <property type="match status" value="1"/>
</dbReference>
<dbReference type="InterPro" id="IPR036890">
    <property type="entry name" value="HATPase_C_sf"/>
</dbReference>
<dbReference type="SUPFAM" id="SSF55874">
    <property type="entry name" value="ATPase domain of HSP90 chaperone/DNA topoisomerase II/histidine kinase"/>
    <property type="match status" value="1"/>
</dbReference>
<dbReference type="GO" id="GO:0016036">
    <property type="term" value="P:cellular response to phosphate starvation"/>
    <property type="evidence" value="ECO:0007669"/>
    <property type="project" value="TreeGrafter"/>
</dbReference>
<dbReference type="OrthoDB" id="9757990at2"/>
<gene>
    <name evidence="8" type="ORF">DRW42_13405</name>
</gene>
<reference evidence="8 9" key="1">
    <citation type="submission" date="2018-07" db="EMBL/GenBank/DDBJ databases">
        <title>A draft genome of a endophytic bacteria, a new species of Pedobacter.</title>
        <authorList>
            <person name="Zhang Z.D."/>
            <person name="Chen Z.J."/>
        </authorList>
    </citation>
    <scope>NUCLEOTIDE SEQUENCE [LARGE SCALE GENOMIC DNA]</scope>
    <source>
        <strain evidence="8 9">RS10</strain>
    </source>
</reference>
<keyword evidence="6" id="KW-0902">Two-component regulatory system</keyword>
<sequence>MHHLFYNTDWEDKPLALVAHSESLPHPRGYWSMASSYDGLLICPNLKKILLLPFKSTLRLRSIFKYLDNTNLAAFKKWLRKLWNQPQVNEPLKIRIMLGMGVWKWLKLTIGVQGGVGKTFHGSSGIVEDITNEVNNEKSIIEVLNHEIRNPLAVIKLNAQLFAKAAISNKSYTPATLASVIVKNVEAITMLLERYLDNGKAKKTYGFSYFDIGELIASTLEDFRMLHNGFEFLWPSSQRHIVYGDKSQIGQVLINYLNNAIKFSPKDSRITVLTNFTISGIEVGISDEGIGINSGEEKKIFERFYQSDPGSGDRSSMGLGLYLVREVIHAHRGRVWVQRSRSGGSIFFFSLPEATQEHI</sequence>
<dbReference type="SUPFAM" id="SSF47384">
    <property type="entry name" value="Homodimeric domain of signal transducing histidine kinase"/>
    <property type="match status" value="1"/>
</dbReference>
<evidence type="ECO:0000256" key="4">
    <source>
        <dbReference type="ARBA" id="ARBA00022679"/>
    </source>
</evidence>
<dbReference type="PANTHER" id="PTHR45453:SF1">
    <property type="entry name" value="PHOSPHATE REGULON SENSOR PROTEIN PHOR"/>
    <property type="match status" value="1"/>
</dbReference>
<name>A0A366KYR1_9SPHI</name>